<dbReference type="CDD" id="cd12108">
    <property type="entry name" value="Hr-like"/>
    <property type="match status" value="1"/>
</dbReference>
<name>A0A8K0TSX1_9PEZI</name>
<dbReference type="AlphaFoldDB" id="A0A8K0TSX1"/>
<reference evidence="2" key="1">
    <citation type="journal article" date="2021" name="Nat. Commun.">
        <title>Genetic determinants of endophytism in the Arabidopsis root mycobiome.</title>
        <authorList>
            <person name="Mesny F."/>
            <person name="Miyauchi S."/>
            <person name="Thiergart T."/>
            <person name="Pickel B."/>
            <person name="Atanasova L."/>
            <person name="Karlsson M."/>
            <person name="Huettel B."/>
            <person name="Barry K.W."/>
            <person name="Haridas S."/>
            <person name="Chen C."/>
            <person name="Bauer D."/>
            <person name="Andreopoulos W."/>
            <person name="Pangilinan J."/>
            <person name="LaButti K."/>
            <person name="Riley R."/>
            <person name="Lipzen A."/>
            <person name="Clum A."/>
            <person name="Drula E."/>
            <person name="Henrissat B."/>
            <person name="Kohler A."/>
            <person name="Grigoriev I.V."/>
            <person name="Martin F.M."/>
            <person name="Hacquard S."/>
        </authorList>
    </citation>
    <scope>NUCLEOTIDE SEQUENCE</scope>
    <source>
        <strain evidence="2">MPI-CAGE-AT-0016</strain>
    </source>
</reference>
<keyword evidence="3" id="KW-1185">Reference proteome</keyword>
<dbReference type="InterPro" id="IPR012312">
    <property type="entry name" value="Hemerythrin-like"/>
</dbReference>
<sequence length="266" mass="30380">MSTGDKPWADGPFPLIKPEACGPEVQNGDPNKPPQGLDCTIWEMAAVHNVFIRSLNAIHLQAINVGAKGTEQDKRDFVEFAAVWAQGIHEHHDLEETYVFPTIEKLTGVQGIMDANVQQHVAFHDGLAQYEGYLKRVLEGEEKYDGEKFRDIIDSFGETLGQHLNDEIPTLAGLRKFDKVDWIAFQKGIEEKIMELVHAPGVKDKWYPFVVSNHDREAYGGLFRRWPTTPWFISLVLDWFFVPRNKRMWRFSSCTVKGVPQELPFA</sequence>
<organism evidence="2 3">
    <name type="scientific">Plectosphaerella cucumerina</name>
    <dbReference type="NCBI Taxonomy" id="40658"/>
    <lineage>
        <taxon>Eukaryota</taxon>
        <taxon>Fungi</taxon>
        <taxon>Dikarya</taxon>
        <taxon>Ascomycota</taxon>
        <taxon>Pezizomycotina</taxon>
        <taxon>Sordariomycetes</taxon>
        <taxon>Hypocreomycetidae</taxon>
        <taxon>Glomerellales</taxon>
        <taxon>Plectosphaerellaceae</taxon>
        <taxon>Plectosphaerella</taxon>
    </lineage>
</organism>
<proteinExistence type="predicted"/>
<dbReference type="EMBL" id="JAGPXD010000001">
    <property type="protein sequence ID" value="KAH7375914.1"/>
    <property type="molecule type" value="Genomic_DNA"/>
</dbReference>
<gene>
    <name evidence="2" type="ORF">B0T11DRAFT_271214</name>
</gene>
<evidence type="ECO:0000313" key="3">
    <source>
        <dbReference type="Proteomes" id="UP000813385"/>
    </source>
</evidence>
<dbReference type="Gene3D" id="1.20.120.520">
    <property type="entry name" value="nmb1532 protein domain like"/>
    <property type="match status" value="1"/>
</dbReference>
<evidence type="ECO:0000313" key="2">
    <source>
        <dbReference type="EMBL" id="KAH7375914.1"/>
    </source>
</evidence>
<accession>A0A8K0TSX1</accession>
<feature type="domain" description="Hemerythrin-like" evidence="1">
    <location>
        <begin position="42"/>
        <end position="167"/>
    </location>
</feature>
<dbReference type="InterPro" id="IPR053206">
    <property type="entry name" value="Dimeric_xanthone_biosynth"/>
</dbReference>
<protein>
    <submittedName>
        <fullName evidence="2">Hemerythrin HHE cation binding domain-containing protein</fullName>
    </submittedName>
</protein>
<dbReference type="Proteomes" id="UP000813385">
    <property type="component" value="Unassembled WGS sequence"/>
</dbReference>
<dbReference type="PANTHER" id="PTHR38048:SF2">
    <property type="entry name" value="HEMERYTHRIN-LIKE DOMAIN-CONTAINING PROTEIN"/>
    <property type="match status" value="1"/>
</dbReference>
<dbReference type="OrthoDB" id="58416at2759"/>
<dbReference type="Pfam" id="PF01814">
    <property type="entry name" value="Hemerythrin"/>
    <property type="match status" value="1"/>
</dbReference>
<evidence type="ECO:0000259" key="1">
    <source>
        <dbReference type="Pfam" id="PF01814"/>
    </source>
</evidence>
<dbReference type="PANTHER" id="PTHR38048">
    <property type="entry name" value="EXPRESSED PROTEIN"/>
    <property type="match status" value="1"/>
</dbReference>
<comment type="caution">
    <text evidence="2">The sequence shown here is derived from an EMBL/GenBank/DDBJ whole genome shotgun (WGS) entry which is preliminary data.</text>
</comment>